<feature type="non-terminal residue" evidence="1">
    <location>
        <position position="157"/>
    </location>
</feature>
<reference evidence="1 2" key="1">
    <citation type="submission" date="2016-07" db="EMBL/GenBank/DDBJ databases">
        <title>Pervasive Adenine N6-methylation of Active Genes in Fungi.</title>
        <authorList>
            <consortium name="DOE Joint Genome Institute"/>
            <person name="Mondo S.J."/>
            <person name="Dannebaum R.O."/>
            <person name="Kuo R.C."/>
            <person name="Labutti K."/>
            <person name="Haridas S."/>
            <person name="Kuo A."/>
            <person name="Salamov A."/>
            <person name="Ahrendt S.R."/>
            <person name="Lipzen A."/>
            <person name="Sullivan W."/>
            <person name="Andreopoulos W.B."/>
            <person name="Clum A."/>
            <person name="Lindquist E."/>
            <person name="Daum C."/>
            <person name="Ramamoorthy G.K."/>
            <person name="Gryganskyi A."/>
            <person name="Culley D."/>
            <person name="Magnuson J.K."/>
            <person name="James T.Y."/>
            <person name="O'Malley M.A."/>
            <person name="Stajich J.E."/>
            <person name="Spatafora J.W."/>
            <person name="Visel A."/>
            <person name="Grigoriev I.V."/>
        </authorList>
    </citation>
    <scope>NUCLEOTIDE SEQUENCE [LARGE SCALE GENOMIC DNA]</scope>
    <source>
        <strain evidence="1 2">NRRL 3301</strain>
    </source>
</reference>
<feature type="non-terminal residue" evidence="1">
    <location>
        <position position="1"/>
    </location>
</feature>
<dbReference type="AlphaFoldDB" id="A0A1X2G955"/>
<dbReference type="EMBL" id="MCGT01000030">
    <property type="protein sequence ID" value="ORX48213.1"/>
    <property type="molecule type" value="Genomic_DNA"/>
</dbReference>
<gene>
    <name evidence="1" type="ORF">DM01DRAFT_1259890</name>
</gene>
<dbReference type="Proteomes" id="UP000242146">
    <property type="component" value="Unassembled WGS sequence"/>
</dbReference>
<evidence type="ECO:0000313" key="2">
    <source>
        <dbReference type="Proteomes" id="UP000242146"/>
    </source>
</evidence>
<keyword evidence="2" id="KW-1185">Reference proteome</keyword>
<organism evidence="1 2">
    <name type="scientific">Hesseltinella vesiculosa</name>
    <dbReference type="NCBI Taxonomy" id="101127"/>
    <lineage>
        <taxon>Eukaryota</taxon>
        <taxon>Fungi</taxon>
        <taxon>Fungi incertae sedis</taxon>
        <taxon>Mucoromycota</taxon>
        <taxon>Mucoromycotina</taxon>
        <taxon>Mucoromycetes</taxon>
        <taxon>Mucorales</taxon>
        <taxon>Cunninghamellaceae</taxon>
        <taxon>Hesseltinella</taxon>
    </lineage>
</organism>
<dbReference type="OrthoDB" id="2140489at2759"/>
<evidence type="ECO:0000313" key="1">
    <source>
        <dbReference type="EMBL" id="ORX48213.1"/>
    </source>
</evidence>
<sequence>GENARELANYVANLRSVDHAFLDILPKLHTISENYAHASIAAAFNWDEVAADLVDHEGDWFIVAFRSVRKAQADNHLLFEADEKAQEEAIHSGGLLKYWYGDLNFHRECLAMCIWVNREFALKATHKPLHLQAAKLANEMYDTYQLERYTLSKKKGE</sequence>
<protein>
    <submittedName>
        <fullName evidence="1">Uncharacterized protein</fullName>
    </submittedName>
</protein>
<comment type="caution">
    <text evidence="1">The sequence shown here is derived from an EMBL/GenBank/DDBJ whole genome shotgun (WGS) entry which is preliminary data.</text>
</comment>
<dbReference type="PANTHER" id="PTHR36986:SF1">
    <property type="entry name" value="UPF0643 PROTEIN PB2B2.08"/>
    <property type="match status" value="1"/>
</dbReference>
<accession>A0A1X2G955</accession>
<dbReference type="PANTHER" id="PTHR36986">
    <property type="entry name" value="UPF0643 PROTEIN PB2B2.08"/>
    <property type="match status" value="1"/>
</dbReference>
<name>A0A1X2G955_9FUNG</name>
<proteinExistence type="predicted"/>